<evidence type="ECO:0000313" key="1">
    <source>
        <dbReference type="EMBL" id="KRG08919.1"/>
    </source>
</evidence>
<organism evidence="1 3">
    <name type="scientific">Lederbergia galactosidilytica</name>
    <dbReference type="NCBI Taxonomy" id="217031"/>
    <lineage>
        <taxon>Bacteria</taxon>
        <taxon>Bacillati</taxon>
        <taxon>Bacillota</taxon>
        <taxon>Bacilli</taxon>
        <taxon>Bacillales</taxon>
        <taxon>Bacillaceae</taxon>
        <taxon>Lederbergia</taxon>
    </lineage>
</organism>
<dbReference type="AlphaFoldDB" id="A0A0Q9XXU7"/>
<dbReference type="Proteomes" id="UP000053881">
    <property type="component" value="Unassembled WGS sequence"/>
</dbReference>
<evidence type="ECO:0000313" key="4">
    <source>
        <dbReference type="Proteomes" id="UP000077881"/>
    </source>
</evidence>
<protein>
    <submittedName>
        <fullName evidence="1">Uncharacterized protein</fullName>
    </submittedName>
</protein>
<dbReference type="Proteomes" id="UP000077881">
    <property type="component" value="Unassembled WGS sequence"/>
</dbReference>
<sequence>MNWKSFIAGAVTGLIGGYCLRKVLEEKVPLSGEKILADVKEAFKREGSIDGSWMQMKPEDYQKHALKTKIYRGGIMRTRDGERQQFEFIADAYTGSVLDVYPI</sequence>
<proteinExistence type="predicted"/>
<dbReference type="RefSeq" id="WP_057982103.1">
    <property type="nucleotide sequence ID" value="NZ_JAGGKH010000009.1"/>
</dbReference>
<accession>A0A0Q9XXU7</accession>
<dbReference type="EMBL" id="LDJR01000057">
    <property type="protein sequence ID" value="OAK68122.1"/>
    <property type="molecule type" value="Genomic_DNA"/>
</dbReference>
<comment type="caution">
    <text evidence="1">The sequence shown here is derived from an EMBL/GenBank/DDBJ whole genome shotgun (WGS) entry which is preliminary data.</text>
</comment>
<dbReference type="STRING" id="217031.ABB05_16280"/>
<evidence type="ECO:0000313" key="3">
    <source>
        <dbReference type="Proteomes" id="UP000053881"/>
    </source>
</evidence>
<reference evidence="1 3" key="2">
    <citation type="submission" date="2015-06" db="EMBL/GenBank/DDBJ databases">
        <title>Genome sequencing project of Bacillus galactosidilyticus PL133.</title>
        <authorList>
            <person name="Gaiero J."/>
            <person name="Nicol R."/>
            <person name="Habash M."/>
        </authorList>
    </citation>
    <scope>NUCLEOTIDE SEQUENCE [LARGE SCALE GENOMIC DNA]</scope>
    <source>
        <strain evidence="1 3">PL133</strain>
    </source>
</reference>
<name>A0A0Q9XXU7_9BACI</name>
<dbReference type="PATRIC" id="fig|217031.4.peg.8161"/>
<gene>
    <name evidence="2" type="ORF">ABB05_16280</name>
    <name evidence="1" type="ORF">ACA29_24210</name>
</gene>
<evidence type="ECO:0000313" key="2">
    <source>
        <dbReference type="EMBL" id="OAK68122.1"/>
    </source>
</evidence>
<dbReference type="EMBL" id="LGPB01000141">
    <property type="protein sequence ID" value="KRG08919.1"/>
    <property type="molecule type" value="Genomic_DNA"/>
</dbReference>
<reference evidence="2 4" key="1">
    <citation type="submission" date="2015-05" db="EMBL/GenBank/DDBJ databases">
        <title>Comparison of genome.</title>
        <authorList>
            <person name="Zheng Z."/>
            <person name="Sun M."/>
        </authorList>
    </citation>
    <scope>NUCLEOTIDE SEQUENCE [LARGE SCALE GENOMIC DNA]</scope>
    <source>
        <strain evidence="2 4">G25-74</strain>
    </source>
</reference>
<dbReference type="OrthoDB" id="2989832at2"/>
<keyword evidence="4" id="KW-1185">Reference proteome</keyword>